<reference evidence="1 2" key="1">
    <citation type="submission" date="2023-12" db="EMBL/GenBank/DDBJ databases">
        <title>Novel species of the genus Arcicella isolated from rivers.</title>
        <authorList>
            <person name="Lu H."/>
        </authorList>
    </citation>
    <scope>NUCLEOTIDE SEQUENCE [LARGE SCALE GENOMIC DNA]</scope>
    <source>
        <strain evidence="1 2">LMG 21963</strain>
    </source>
</reference>
<protein>
    <recommendedName>
        <fullName evidence="3">Long-subunit fatty acid transport protein</fullName>
    </recommendedName>
</protein>
<proteinExistence type="predicted"/>
<accession>A0ABU5QLY0</accession>
<dbReference type="RefSeq" id="WP_323248903.1">
    <property type="nucleotide sequence ID" value="NZ_JAYFUL010000012.1"/>
</dbReference>
<name>A0ABU5QLY0_9BACT</name>
<gene>
    <name evidence="1" type="ORF">VB264_09775</name>
</gene>
<dbReference type="SUPFAM" id="SSF56935">
    <property type="entry name" value="Porins"/>
    <property type="match status" value="1"/>
</dbReference>
<evidence type="ECO:0008006" key="3">
    <source>
        <dbReference type="Google" id="ProtNLM"/>
    </source>
</evidence>
<dbReference type="EMBL" id="JAYFUL010000012">
    <property type="protein sequence ID" value="MEA5258073.1"/>
    <property type="molecule type" value="Genomic_DNA"/>
</dbReference>
<evidence type="ECO:0000313" key="1">
    <source>
        <dbReference type="EMBL" id="MEA5258073.1"/>
    </source>
</evidence>
<dbReference type="Gene3D" id="2.40.160.60">
    <property type="entry name" value="Outer membrane protein transport protein (OMPP1/FadL/TodX)"/>
    <property type="match status" value="1"/>
</dbReference>
<dbReference type="Proteomes" id="UP001304671">
    <property type="component" value="Unassembled WGS sequence"/>
</dbReference>
<organism evidence="1 2">
    <name type="scientific">Arcicella aquatica</name>
    <dbReference type="NCBI Taxonomy" id="217141"/>
    <lineage>
        <taxon>Bacteria</taxon>
        <taxon>Pseudomonadati</taxon>
        <taxon>Bacteroidota</taxon>
        <taxon>Cytophagia</taxon>
        <taxon>Cytophagales</taxon>
        <taxon>Flectobacillaceae</taxon>
        <taxon>Arcicella</taxon>
    </lineage>
</organism>
<comment type="caution">
    <text evidence="1">The sequence shown here is derived from an EMBL/GenBank/DDBJ whole genome shotgun (WGS) entry which is preliminary data.</text>
</comment>
<evidence type="ECO:0000313" key="2">
    <source>
        <dbReference type="Proteomes" id="UP001304671"/>
    </source>
</evidence>
<sequence length="457" mass="50365">MSNKINSISNFMRATIPLRVVNRKSYNQAFSAKFLFKSFSRLFLAVSCLLAFHSIQAQQTNSPFSFLGIGEVYNGGTAVSSMSGGLGVASSNGIYVNTLNPAMLARNRYTVFEMGVNTEFKAMQDSKQRSNTYNGTLGPVMLSLPASPRWTLALGLTPYSNVEYKTVTSRKLNVIGTDSSTTTYNGDGGLNKAIVSNGVRITKNMYVGLETSYLFGVINRDITTQNLTDGQNYQVKYFNRSNYSSVHFKLGYLWRPKISKEYFLNVGATAEFAQKIGLKNLGGFDIYDATGITLINADTLSNPNASITLPANYKFGVSLEKPGKLVVSLDYSTTKWTGYKNLNGSSEGLRDAYTVAVGAEYIPKFDAISGYFNHVMYRVGANYTQSPYSYNGNEAAKDMSFSVGVSLPLRTISYVNIAFVRGKRGVLSSNGLEEQYSKIVVGFSLGDFYWFRKPKID</sequence>
<keyword evidence="2" id="KW-1185">Reference proteome</keyword>